<evidence type="ECO:0000313" key="2">
    <source>
        <dbReference type="Proteomes" id="UP000325577"/>
    </source>
</evidence>
<dbReference type="Proteomes" id="UP000325577">
    <property type="component" value="Linkage Group LG6"/>
</dbReference>
<evidence type="ECO:0000313" key="1">
    <source>
        <dbReference type="EMBL" id="KAA8520146.1"/>
    </source>
</evidence>
<sequence>MVDDAILSLKEKLYKALVKGEDERVIELCRQSPKGALQTLTVHNDTVLHVATYHKKGELVLKLLEELPQNQHNKLIRQNTAGNTILHEVATANSLIPLAREMLYLVPYLLTMRNQLGETALFRAAHYGEVRMMRFLDQQVDKHIGSLDKEEEAHSKSFYQRNDKTTILHIAILTDNFGASGEYSASNNEEAGAFLNLFGFCLFVTCTGNM</sequence>
<name>A0A5J4ZR02_9ASTE</name>
<dbReference type="InterPro" id="IPR036770">
    <property type="entry name" value="Ankyrin_rpt-contain_sf"/>
</dbReference>
<dbReference type="Gene3D" id="1.25.40.20">
    <property type="entry name" value="Ankyrin repeat-containing domain"/>
    <property type="match status" value="1"/>
</dbReference>
<dbReference type="EMBL" id="CM018049">
    <property type="protein sequence ID" value="KAA8520146.1"/>
    <property type="molecule type" value="Genomic_DNA"/>
</dbReference>
<accession>A0A5J4ZR02</accession>
<reference evidence="1 2" key="1">
    <citation type="submission" date="2019-09" db="EMBL/GenBank/DDBJ databases">
        <title>A chromosome-level genome assembly of the Chinese tupelo Nyssa sinensis.</title>
        <authorList>
            <person name="Yang X."/>
            <person name="Kang M."/>
            <person name="Yang Y."/>
            <person name="Xiong H."/>
            <person name="Wang M."/>
            <person name="Zhang Z."/>
            <person name="Wang Z."/>
            <person name="Wu H."/>
            <person name="Ma T."/>
            <person name="Liu J."/>
            <person name="Xi Z."/>
        </authorList>
    </citation>
    <scope>NUCLEOTIDE SEQUENCE [LARGE SCALE GENOMIC DNA]</scope>
    <source>
        <strain evidence="1">J267</strain>
        <tissue evidence="1">Leaf</tissue>
    </source>
</reference>
<dbReference type="PANTHER" id="PTHR24121:SF20">
    <property type="entry name" value="TONSOKU-LIKE PROTEIN"/>
    <property type="match status" value="1"/>
</dbReference>
<dbReference type="PANTHER" id="PTHR24121">
    <property type="entry name" value="NO MECHANORECEPTOR POTENTIAL C, ISOFORM D-RELATED"/>
    <property type="match status" value="1"/>
</dbReference>
<protein>
    <submittedName>
        <fullName evidence="1">Uncharacterized protein</fullName>
    </submittedName>
</protein>
<keyword evidence="2" id="KW-1185">Reference proteome</keyword>
<gene>
    <name evidence="1" type="ORF">F0562_014402</name>
</gene>
<dbReference type="OrthoDB" id="843847at2759"/>
<proteinExistence type="predicted"/>
<dbReference type="SUPFAM" id="SSF48403">
    <property type="entry name" value="Ankyrin repeat"/>
    <property type="match status" value="1"/>
</dbReference>
<dbReference type="AlphaFoldDB" id="A0A5J4ZR02"/>
<organism evidence="1 2">
    <name type="scientific">Nyssa sinensis</name>
    <dbReference type="NCBI Taxonomy" id="561372"/>
    <lineage>
        <taxon>Eukaryota</taxon>
        <taxon>Viridiplantae</taxon>
        <taxon>Streptophyta</taxon>
        <taxon>Embryophyta</taxon>
        <taxon>Tracheophyta</taxon>
        <taxon>Spermatophyta</taxon>
        <taxon>Magnoliopsida</taxon>
        <taxon>eudicotyledons</taxon>
        <taxon>Gunneridae</taxon>
        <taxon>Pentapetalae</taxon>
        <taxon>asterids</taxon>
        <taxon>Cornales</taxon>
        <taxon>Nyssaceae</taxon>
        <taxon>Nyssa</taxon>
    </lineage>
</organism>